<dbReference type="Pfam" id="PF07718">
    <property type="entry name" value="Coatamer_beta_C"/>
    <property type="match status" value="1"/>
</dbReference>
<evidence type="ECO:0000259" key="2">
    <source>
        <dbReference type="Pfam" id="PF07718"/>
    </source>
</evidence>
<dbReference type="AlphaFoldDB" id="D8RP86"/>
<evidence type="ECO:0000313" key="4">
    <source>
        <dbReference type="Proteomes" id="UP000001514"/>
    </source>
</evidence>
<dbReference type="KEGG" id="smo:SELMODRAFT_413371"/>
<name>D8RP86_SELML</name>
<evidence type="ECO:0000256" key="1">
    <source>
        <dbReference type="SAM" id="MobiDB-lite"/>
    </source>
</evidence>
<dbReference type="STRING" id="88036.D8RP86"/>
<sequence>MATFTLLLLRGRRWAHRCVRSRRQAVGARSPLWPLAVDRLALVGIAIDQVQRLSGRTGRSDQPFQIRGYYAPFSRGSVGSFCSWPPPGLHPRSRDRGTATLWRLTALWSLALASMLSSSWPRTQTGRSGSLQRVARAQPDDLIGFYHLKSRRVMSQLELEDEASAVPCILERHFAGRDGDQPDQGDAPEPVPGATMGDLKLVERPQNYTLAPDASKQIRANVKHLLVLLVSMTSTMEDVKQFLDHNVTSTNMKCLTPPYVILDLA</sequence>
<dbReference type="PANTHER" id="PTHR10635">
    <property type="entry name" value="COATOMER SUBUNIT BETA"/>
    <property type="match status" value="1"/>
</dbReference>
<evidence type="ECO:0000313" key="3">
    <source>
        <dbReference type="EMBL" id="EFJ25992.1"/>
    </source>
</evidence>
<gene>
    <name evidence="3" type="ORF">SELMODRAFT_413371</name>
</gene>
<dbReference type="InterPro" id="IPR016460">
    <property type="entry name" value="COPB1"/>
</dbReference>
<organism evidence="4">
    <name type="scientific">Selaginella moellendorffii</name>
    <name type="common">Spikemoss</name>
    <dbReference type="NCBI Taxonomy" id="88036"/>
    <lineage>
        <taxon>Eukaryota</taxon>
        <taxon>Viridiplantae</taxon>
        <taxon>Streptophyta</taxon>
        <taxon>Embryophyta</taxon>
        <taxon>Tracheophyta</taxon>
        <taxon>Lycopodiopsida</taxon>
        <taxon>Selaginellales</taxon>
        <taxon>Selaginellaceae</taxon>
        <taxon>Selaginella</taxon>
    </lineage>
</organism>
<accession>D8RP86</accession>
<feature type="region of interest" description="Disordered" evidence="1">
    <location>
        <begin position="175"/>
        <end position="195"/>
    </location>
</feature>
<keyword evidence="4" id="KW-1185">Reference proteome</keyword>
<feature type="domain" description="Coatomer beta subunit C-terminal" evidence="2">
    <location>
        <begin position="194"/>
        <end position="223"/>
    </location>
</feature>
<dbReference type="GO" id="GO:0006886">
    <property type="term" value="P:intracellular protein transport"/>
    <property type="evidence" value="ECO:0007669"/>
    <property type="project" value="InterPro"/>
</dbReference>
<dbReference type="GO" id="GO:0030126">
    <property type="term" value="C:COPI vesicle coat"/>
    <property type="evidence" value="ECO:0007669"/>
    <property type="project" value="InterPro"/>
</dbReference>
<proteinExistence type="predicted"/>
<dbReference type="InParanoid" id="D8RP86"/>
<dbReference type="PANTHER" id="PTHR10635:SF0">
    <property type="entry name" value="COATOMER SUBUNIT BETA"/>
    <property type="match status" value="1"/>
</dbReference>
<dbReference type="EMBL" id="GL377585">
    <property type="protein sequence ID" value="EFJ25992.1"/>
    <property type="molecule type" value="Genomic_DNA"/>
</dbReference>
<dbReference type="eggNOG" id="KOG1058">
    <property type="taxonomic scope" value="Eukaryota"/>
</dbReference>
<dbReference type="InterPro" id="IPR011710">
    <property type="entry name" value="Coatomer_bsu_C"/>
</dbReference>
<dbReference type="GO" id="GO:0005198">
    <property type="term" value="F:structural molecule activity"/>
    <property type="evidence" value="ECO:0007669"/>
    <property type="project" value="InterPro"/>
</dbReference>
<dbReference type="GO" id="GO:0016192">
    <property type="term" value="P:vesicle-mediated transport"/>
    <property type="evidence" value="ECO:0007669"/>
    <property type="project" value="InterPro"/>
</dbReference>
<protein>
    <recommendedName>
        <fullName evidence="2">Coatomer beta subunit C-terminal domain-containing protein</fullName>
    </recommendedName>
</protein>
<dbReference type="Gramene" id="EFJ25992">
    <property type="protein sequence ID" value="EFJ25992"/>
    <property type="gene ID" value="SELMODRAFT_413371"/>
</dbReference>
<dbReference type="HOGENOM" id="CLU_1051297_0_0_1"/>
<dbReference type="Proteomes" id="UP000001514">
    <property type="component" value="Unassembled WGS sequence"/>
</dbReference>
<reference evidence="3 4" key="1">
    <citation type="journal article" date="2011" name="Science">
        <title>The Selaginella genome identifies genetic changes associated with the evolution of vascular plants.</title>
        <authorList>
            <person name="Banks J.A."/>
            <person name="Nishiyama T."/>
            <person name="Hasebe M."/>
            <person name="Bowman J.L."/>
            <person name="Gribskov M."/>
            <person name="dePamphilis C."/>
            <person name="Albert V.A."/>
            <person name="Aono N."/>
            <person name="Aoyama T."/>
            <person name="Ambrose B.A."/>
            <person name="Ashton N.W."/>
            <person name="Axtell M.J."/>
            <person name="Barker E."/>
            <person name="Barker M.S."/>
            <person name="Bennetzen J.L."/>
            <person name="Bonawitz N.D."/>
            <person name="Chapple C."/>
            <person name="Cheng C."/>
            <person name="Correa L.G."/>
            <person name="Dacre M."/>
            <person name="DeBarry J."/>
            <person name="Dreyer I."/>
            <person name="Elias M."/>
            <person name="Engstrom E.M."/>
            <person name="Estelle M."/>
            <person name="Feng L."/>
            <person name="Finet C."/>
            <person name="Floyd S.K."/>
            <person name="Frommer W.B."/>
            <person name="Fujita T."/>
            <person name="Gramzow L."/>
            <person name="Gutensohn M."/>
            <person name="Harholt J."/>
            <person name="Hattori M."/>
            <person name="Heyl A."/>
            <person name="Hirai T."/>
            <person name="Hiwatashi Y."/>
            <person name="Ishikawa M."/>
            <person name="Iwata M."/>
            <person name="Karol K.G."/>
            <person name="Koehler B."/>
            <person name="Kolukisaoglu U."/>
            <person name="Kubo M."/>
            <person name="Kurata T."/>
            <person name="Lalonde S."/>
            <person name="Li K."/>
            <person name="Li Y."/>
            <person name="Litt A."/>
            <person name="Lyons E."/>
            <person name="Manning G."/>
            <person name="Maruyama T."/>
            <person name="Michael T.P."/>
            <person name="Mikami K."/>
            <person name="Miyazaki S."/>
            <person name="Morinaga S."/>
            <person name="Murata T."/>
            <person name="Mueller-Roeber B."/>
            <person name="Nelson D.R."/>
            <person name="Obara M."/>
            <person name="Oguri Y."/>
            <person name="Olmstead R.G."/>
            <person name="Onodera N."/>
            <person name="Petersen B.L."/>
            <person name="Pils B."/>
            <person name="Prigge M."/>
            <person name="Rensing S.A."/>
            <person name="Riano-Pachon D.M."/>
            <person name="Roberts A.W."/>
            <person name="Sato Y."/>
            <person name="Scheller H.V."/>
            <person name="Schulz B."/>
            <person name="Schulz C."/>
            <person name="Shakirov E.V."/>
            <person name="Shibagaki N."/>
            <person name="Shinohara N."/>
            <person name="Shippen D.E."/>
            <person name="Soerensen I."/>
            <person name="Sotooka R."/>
            <person name="Sugimoto N."/>
            <person name="Sugita M."/>
            <person name="Sumikawa N."/>
            <person name="Tanurdzic M."/>
            <person name="Theissen G."/>
            <person name="Ulvskov P."/>
            <person name="Wakazuki S."/>
            <person name="Weng J.K."/>
            <person name="Willats W.W."/>
            <person name="Wipf D."/>
            <person name="Wolf P.G."/>
            <person name="Yang L."/>
            <person name="Zimmer A.D."/>
            <person name="Zhu Q."/>
            <person name="Mitros T."/>
            <person name="Hellsten U."/>
            <person name="Loque D."/>
            <person name="Otillar R."/>
            <person name="Salamov A."/>
            <person name="Schmutz J."/>
            <person name="Shapiro H."/>
            <person name="Lindquist E."/>
            <person name="Lucas S."/>
            <person name="Rokhsar D."/>
            <person name="Grigoriev I.V."/>
        </authorList>
    </citation>
    <scope>NUCLEOTIDE SEQUENCE [LARGE SCALE GENOMIC DNA]</scope>
</reference>